<dbReference type="GO" id="GO:0042597">
    <property type="term" value="C:periplasmic space"/>
    <property type="evidence" value="ECO:0007669"/>
    <property type="project" value="UniProtKB-SubCell"/>
</dbReference>
<evidence type="ECO:0000256" key="9">
    <source>
        <dbReference type="SAM" id="SignalP"/>
    </source>
</evidence>
<feature type="signal peptide" evidence="9">
    <location>
        <begin position="1"/>
        <end position="40"/>
    </location>
</feature>
<organism evidence="11 12">
    <name type="scientific">Hafnia alvei ATCC 13337</name>
    <dbReference type="NCBI Taxonomy" id="910996"/>
    <lineage>
        <taxon>Bacteria</taxon>
        <taxon>Pseudomonadati</taxon>
        <taxon>Pseudomonadota</taxon>
        <taxon>Gammaproteobacteria</taxon>
        <taxon>Enterobacterales</taxon>
        <taxon>Hafniaceae</taxon>
        <taxon>Hafnia</taxon>
    </lineage>
</organism>
<dbReference type="InterPro" id="IPR050824">
    <property type="entry name" value="Thiol_disulfide_DsbA"/>
</dbReference>
<dbReference type="PROSITE" id="PS51352">
    <property type="entry name" value="THIOREDOXIN_2"/>
    <property type="match status" value="1"/>
</dbReference>
<dbReference type="CDD" id="cd03019">
    <property type="entry name" value="DsbA_DsbA"/>
    <property type="match status" value="1"/>
</dbReference>
<name>A0ABD3ZC51_HAFAL</name>
<keyword evidence="3 9" id="KW-0732">Signal</keyword>
<evidence type="ECO:0000256" key="4">
    <source>
        <dbReference type="ARBA" id="ARBA00022764"/>
    </source>
</evidence>
<evidence type="ECO:0000256" key="5">
    <source>
        <dbReference type="ARBA" id="ARBA00023157"/>
    </source>
</evidence>
<dbReference type="PIRSF" id="PIRSF001488">
    <property type="entry name" value="Tdi_protein"/>
    <property type="match status" value="1"/>
</dbReference>
<dbReference type="Pfam" id="PF01323">
    <property type="entry name" value="DSBA"/>
    <property type="match status" value="1"/>
</dbReference>
<dbReference type="PANTHER" id="PTHR35891:SF2">
    <property type="entry name" value="THIOL:DISULFIDE INTERCHANGE PROTEIN DSBA"/>
    <property type="match status" value="1"/>
</dbReference>
<dbReference type="SUPFAM" id="SSF52833">
    <property type="entry name" value="Thioredoxin-like"/>
    <property type="match status" value="1"/>
</dbReference>
<dbReference type="AlphaFoldDB" id="A0ABD3ZC51"/>
<evidence type="ECO:0000256" key="3">
    <source>
        <dbReference type="ARBA" id="ARBA00022729"/>
    </source>
</evidence>
<dbReference type="PROSITE" id="PS00194">
    <property type="entry name" value="THIOREDOXIN_1"/>
    <property type="match status" value="1"/>
</dbReference>
<dbReference type="InterPro" id="IPR013766">
    <property type="entry name" value="Thioredoxin_domain"/>
</dbReference>
<dbReference type="GO" id="GO:0015036">
    <property type="term" value="F:disulfide oxidoreductase activity"/>
    <property type="evidence" value="ECO:0007669"/>
    <property type="project" value="UniProtKB-ARBA"/>
</dbReference>
<protein>
    <recommendedName>
        <fullName evidence="7">Thiol:disulfide interchange protein</fullName>
    </recommendedName>
</protein>
<feature type="chain" id="PRO_5044830503" description="Thiol:disulfide interchange protein" evidence="9">
    <location>
        <begin position="41"/>
        <end position="229"/>
    </location>
</feature>
<sequence length="229" mass="25894">MLTFWPLFNSLMTVMFKNMKKYLLLALLSTFSLFSFASHAADYQEGEQYVKLKNKVPNAPVVVEFFSFYCPPCNQFANVYKVSEAVNERLPQNDKVVKYHVSAMGSMGEELTEAWSVAIALGIENKVEKPLFDAVQKEQSIKNKEDIRQVFIKAGIPAEEYDGALHSFMVKSITAKQQNATEAFGVRGTPSFYVGGQYQIKNDGMQSKTIDGYRTEFADVVKFLVDQNK</sequence>
<dbReference type="InterPro" id="IPR017937">
    <property type="entry name" value="Thioredoxin_CS"/>
</dbReference>
<evidence type="ECO:0000313" key="12">
    <source>
        <dbReference type="Proteomes" id="UP000028605"/>
    </source>
</evidence>
<keyword evidence="5 7" id="KW-1015">Disulfide bond</keyword>
<comment type="similarity">
    <text evidence="2">Belongs to the thioredoxin family. DsbA subfamily.</text>
</comment>
<dbReference type="InterPro" id="IPR036249">
    <property type="entry name" value="Thioredoxin-like_sf"/>
</dbReference>
<keyword evidence="4 7" id="KW-0574">Periplasm</keyword>
<dbReference type="InterPro" id="IPR001853">
    <property type="entry name" value="DSBA-like_thioredoxin_dom"/>
</dbReference>
<evidence type="ECO:0000256" key="2">
    <source>
        <dbReference type="ARBA" id="ARBA00005791"/>
    </source>
</evidence>
<comment type="caution">
    <text evidence="11">The sequence shown here is derived from an EMBL/GenBank/DDBJ whole genome shotgun (WGS) entry which is preliminary data.</text>
</comment>
<dbReference type="EMBL" id="JMPK01000062">
    <property type="protein sequence ID" value="KFC86144.1"/>
    <property type="molecule type" value="Genomic_DNA"/>
</dbReference>
<evidence type="ECO:0000256" key="7">
    <source>
        <dbReference type="PIRNR" id="PIRNR001488"/>
    </source>
</evidence>
<dbReference type="PANTHER" id="PTHR35891">
    <property type="entry name" value="THIOL:DISULFIDE INTERCHANGE PROTEIN DSBA"/>
    <property type="match status" value="1"/>
</dbReference>
<comment type="subcellular location">
    <subcellularLocation>
        <location evidence="1 7">Periplasm</location>
    </subcellularLocation>
</comment>
<gene>
    <name evidence="11" type="ORF">GHAL_3830</name>
</gene>
<dbReference type="Proteomes" id="UP000028605">
    <property type="component" value="Unassembled WGS sequence"/>
</dbReference>
<dbReference type="InterPro" id="IPR023205">
    <property type="entry name" value="DsbA/DsbL"/>
</dbReference>
<keyword evidence="6" id="KW-0676">Redox-active center</keyword>
<evidence type="ECO:0000256" key="6">
    <source>
        <dbReference type="ARBA" id="ARBA00023284"/>
    </source>
</evidence>
<evidence type="ECO:0000256" key="1">
    <source>
        <dbReference type="ARBA" id="ARBA00004418"/>
    </source>
</evidence>
<evidence type="ECO:0000313" key="11">
    <source>
        <dbReference type="EMBL" id="KFC86144.1"/>
    </source>
</evidence>
<feature type="domain" description="Thioredoxin" evidence="10">
    <location>
        <begin position="25"/>
        <end position="170"/>
    </location>
</feature>
<reference evidence="12" key="1">
    <citation type="submission" date="2014-05" db="EMBL/GenBank/DDBJ databases">
        <title>ATOL: Assembling a taxonomically balanced genome-scale reconstruction of the evolutionary history of the Enterobacteriaceae.</title>
        <authorList>
            <person name="Plunkett G. III"/>
            <person name="Neeno-Eckwall E.C."/>
            <person name="Glasner J.D."/>
            <person name="Perna N.T."/>
        </authorList>
    </citation>
    <scope>NUCLEOTIDE SEQUENCE [LARGE SCALE GENOMIC DNA]</scope>
    <source>
        <strain evidence="12">ATCC 13337</strain>
    </source>
</reference>
<accession>A0ABD3ZC51</accession>
<evidence type="ECO:0000256" key="8">
    <source>
        <dbReference type="PIRSR" id="PIRSR001488-1"/>
    </source>
</evidence>
<evidence type="ECO:0000259" key="10">
    <source>
        <dbReference type="PROSITE" id="PS51352"/>
    </source>
</evidence>
<feature type="disulfide bond" description="Redox-active" evidence="8">
    <location>
        <begin position="70"/>
        <end position="73"/>
    </location>
</feature>
<proteinExistence type="inferred from homology"/>
<dbReference type="Gene3D" id="3.40.30.10">
    <property type="entry name" value="Glutaredoxin"/>
    <property type="match status" value="1"/>
</dbReference>